<dbReference type="Gene3D" id="3.80.30.30">
    <property type="match status" value="1"/>
</dbReference>
<evidence type="ECO:0000256" key="1">
    <source>
        <dbReference type="ARBA" id="ARBA00022723"/>
    </source>
</evidence>
<comment type="caution">
    <text evidence="6">The sequence shown here is derived from an EMBL/GenBank/DDBJ whole genome shotgun (WGS) entry which is preliminary data.</text>
</comment>
<feature type="domain" description="Elp3/MiaA/NifB-like radical SAM core" evidence="5">
    <location>
        <begin position="81"/>
        <end position="308"/>
    </location>
</feature>
<dbReference type="Pfam" id="PF04055">
    <property type="entry name" value="Radical_SAM"/>
    <property type="match status" value="1"/>
</dbReference>
<keyword evidence="2" id="KW-0408">Iron</keyword>
<dbReference type="RefSeq" id="WP_123119854.1">
    <property type="nucleotide sequence ID" value="NZ_RJJR01000004.1"/>
</dbReference>
<dbReference type="SUPFAM" id="SSF102114">
    <property type="entry name" value="Radical SAM enzymes"/>
    <property type="match status" value="1"/>
</dbReference>
<dbReference type="InterPro" id="IPR006638">
    <property type="entry name" value="Elp3/MiaA/NifB-like_rSAM"/>
</dbReference>
<name>A0A3M9NK75_9BACT</name>
<dbReference type="PANTHER" id="PTHR43432">
    <property type="entry name" value="SLR0285 PROTEIN"/>
    <property type="match status" value="1"/>
</dbReference>
<dbReference type="InterPro" id="IPR040086">
    <property type="entry name" value="MJ0683-like"/>
</dbReference>
<dbReference type="AlphaFoldDB" id="A0A3M9NK75"/>
<dbReference type="GO" id="GO:0051536">
    <property type="term" value="F:iron-sulfur cluster binding"/>
    <property type="evidence" value="ECO:0007669"/>
    <property type="project" value="UniProtKB-KW"/>
</dbReference>
<accession>A0A3M9NK75</accession>
<reference evidence="6 7" key="1">
    <citation type="submission" date="2018-11" db="EMBL/GenBank/DDBJ databases">
        <title>Draft genome sequence of Ferruginibacter sp. BO-59.</title>
        <authorList>
            <person name="Im W.T."/>
        </authorList>
    </citation>
    <scope>NUCLEOTIDE SEQUENCE [LARGE SCALE GENOMIC DNA]</scope>
    <source>
        <strain evidence="6 7">BO-59</strain>
    </source>
</reference>
<gene>
    <name evidence="6" type="ORF">EFY79_06365</name>
</gene>
<dbReference type="NCBIfam" id="NF033668">
    <property type="entry name" value="rSAM_PA0069"/>
    <property type="match status" value="1"/>
</dbReference>
<feature type="compositionally biased region" description="Basic and acidic residues" evidence="4">
    <location>
        <begin position="1"/>
        <end position="18"/>
    </location>
</feature>
<proteinExistence type="predicted"/>
<dbReference type="PANTHER" id="PTHR43432:SF3">
    <property type="entry name" value="SLR0285 PROTEIN"/>
    <property type="match status" value="1"/>
</dbReference>
<evidence type="ECO:0000256" key="2">
    <source>
        <dbReference type="ARBA" id="ARBA00023004"/>
    </source>
</evidence>
<evidence type="ECO:0000259" key="5">
    <source>
        <dbReference type="SMART" id="SM00729"/>
    </source>
</evidence>
<dbReference type="OrthoDB" id="9785699at2"/>
<dbReference type="GO" id="GO:0003824">
    <property type="term" value="F:catalytic activity"/>
    <property type="evidence" value="ECO:0007669"/>
    <property type="project" value="InterPro"/>
</dbReference>
<dbReference type="InterPro" id="IPR007197">
    <property type="entry name" value="rSAM"/>
</dbReference>
<dbReference type="CDD" id="cd01335">
    <property type="entry name" value="Radical_SAM"/>
    <property type="match status" value="1"/>
</dbReference>
<dbReference type="EMBL" id="RJJR01000004">
    <property type="protein sequence ID" value="RNI37865.1"/>
    <property type="molecule type" value="Genomic_DNA"/>
</dbReference>
<feature type="region of interest" description="Disordered" evidence="4">
    <location>
        <begin position="1"/>
        <end position="25"/>
    </location>
</feature>
<dbReference type="Proteomes" id="UP000267223">
    <property type="component" value="Unassembled WGS sequence"/>
</dbReference>
<dbReference type="SMART" id="SM00729">
    <property type="entry name" value="Elp3"/>
    <property type="match status" value="1"/>
</dbReference>
<keyword evidence="7" id="KW-1185">Reference proteome</keyword>
<dbReference type="SFLD" id="SFLDS00029">
    <property type="entry name" value="Radical_SAM"/>
    <property type="match status" value="1"/>
</dbReference>
<evidence type="ECO:0000256" key="4">
    <source>
        <dbReference type="SAM" id="MobiDB-lite"/>
    </source>
</evidence>
<dbReference type="InterPro" id="IPR058240">
    <property type="entry name" value="rSAM_sf"/>
</dbReference>
<keyword evidence="3" id="KW-0411">Iron-sulfur</keyword>
<evidence type="ECO:0000313" key="7">
    <source>
        <dbReference type="Proteomes" id="UP000267223"/>
    </source>
</evidence>
<dbReference type="GO" id="GO:0046872">
    <property type="term" value="F:metal ion binding"/>
    <property type="evidence" value="ECO:0007669"/>
    <property type="project" value="UniProtKB-KW"/>
</dbReference>
<sequence length="369" mass="42833">MKKELKHDHFKVSRQKPEESEEYLSGRGAQFNTANRFLKNQEVKEEIEAIDEWDNGNVATQYLEQQVKSIVNKVESPDLGMMYSMNPYAGCEHGCIYCYARNVHEYWGYSAGLDFERKIIVKVNAPQVLQKTFMNSKWESHPIMLSGNTDCYQPAEQKYRLTRGLLEVCNKFNQPVGILTKNSWIIKDKDILQEMAEKNLVTAMVSITSFNEGLRRVMEPRTATALQRLKVIEELSNAGIRMGVMMGPMIPGLNEHEMQRIMKEASDAGAKFTAYTFIRLNGAIKFLFHDWLYKNFPDRADKVWHLIEGSHNGKVNDTRWGLRMRGEGNIADLVSQQYKKYGKLYHMNEDRWEMNTTDFRRPGEQGKLF</sequence>
<organism evidence="6 7">
    <name type="scientific">Hanamia caeni</name>
    <dbReference type="NCBI Taxonomy" id="2294116"/>
    <lineage>
        <taxon>Bacteria</taxon>
        <taxon>Pseudomonadati</taxon>
        <taxon>Bacteroidota</taxon>
        <taxon>Chitinophagia</taxon>
        <taxon>Chitinophagales</taxon>
        <taxon>Chitinophagaceae</taxon>
        <taxon>Hanamia</taxon>
    </lineage>
</organism>
<protein>
    <submittedName>
        <fullName evidence="6">PA0069 family radical SAM protein</fullName>
    </submittedName>
</protein>
<evidence type="ECO:0000313" key="6">
    <source>
        <dbReference type="EMBL" id="RNI37865.1"/>
    </source>
</evidence>
<keyword evidence="1" id="KW-0479">Metal-binding</keyword>
<evidence type="ECO:0000256" key="3">
    <source>
        <dbReference type="ARBA" id="ARBA00023014"/>
    </source>
</evidence>
<dbReference type="SFLD" id="SFLDG01084">
    <property type="entry name" value="Uncharacterised_Radical_SAM_Su"/>
    <property type="match status" value="1"/>
</dbReference>